<keyword evidence="1" id="KW-0479">Metal-binding</keyword>
<dbReference type="Pfam" id="PF14111">
    <property type="entry name" value="DUF4283"/>
    <property type="match status" value="1"/>
</dbReference>
<evidence type="ECO:0000259" key="2">
    <source>
        <dbReference type="PROSITE" id="PS50158"/>
    </source>
</evidence>
<dbReference type="InterPro" id="IPR040256">
    <property type="entry name" value="At4g02000-like"/>
</dbReference>
<sequence length="460" mass="51970">MVESEIAKLYGKLSLADEDGAIHEMAEEDQRDGEVEVELCLVGKILYGKKVNMDAFKNLIEQLWSQFGSVEVESVGVNIFMFHCNNQEERNRIWQRGPWYFDKSLIVLEKPEGMGNISQLRFDKVKLWIQIHDVPIICMNRRTAKWMAEQIGCVIDLPTETKDCWGKFLKVKVKIDISKPLKRWLRSKLDKSDNIMMVSLKYERLPEFCYVCGRIRHASKDCYDDEAKSNALKSNSKVQSRVFKERSGVNEVGLEKVGNGSLISQVVGLTDSVREPKEDVIGTHTNILSTLSGLGSSQVHGLRLKGPSEETQLNKKKSVVKGKESSGPGLEVKIAPDIFLSSPKKSNTKNWKRLAREKKVEFNLNQQPSLFRNLQTVSTKGKKNSKENASLSTSKSIFNIAGKRSSLGKYQNSFQSSSKERGTLSSSLKRWDVKFGKRKLMIGSVVESGDCLIQYRSSTI</sequence>
<protein>
    <recommendedName>
        <fullName evidence="2">CCHC-type domain-containing protein</fullName>
    </recommendedName>
</protein>
<dbReference type="InterPro" id="IPR025558">
    <property type="entry name" value="DUF4283"/>
</dbReference>
<dbReference type="InterPro" id="IPR025836">
    <property type="entry name" value="Zn_knuckle_CX2CX4HX4C"/>
</dbReference>
<dbReference type="PANTHER" id="PTHR31286:SF167">
    <property type="entry name" value="OS09G0268800 PROTEIN"/>
    <property type="match status" value="1"/>
</dbReference>
<organism evidence="3 4">
    <name type="scientific">Acer yangbiense</name>
    <dbReference type="NCBI Taxonomy" id="1000413"/>
    <lineage>
        <taxon>Eukaryota</taxon>
        <taxon>Viridiplantae</taxon>
        <taxon>Streptophyta</taxon>
        <taxon>Embryophyta</taxon>
        <taxon>Tracheophyta</taxon>
        <taxon>Spermatophyta</taxon>
        <taxon>Magnoliopsida</taxon>
        <taxon>eudicotyledons</taxon>
        <taxon>Gunneridae</taxon>
        <taxon>Pentapetalae</taxon>
        <taxon>rosids</taxon>
        <taxon>malvids</taxon>
        <taxon>Sapindales</taxon>
        <taxon>Sapindaceae</taxon>
        <taxon>Hippocastanoideae</taxon>
        <taxon>Acereae</taxon>
        <taxon>Acer</taxon>
    </lineage>
</organism>
<feature type="domain" description="CCHC-type" evidence="2">
    <location>
        <begin position="209"/>
        <end position="222"/>
    </location>
</feature>
<dbReference type="Pfam" id="PF14392">
    <property type="entry name" value="zf-CCHC_4"/>
    <property type="match status" value="1"/>
</dbReference>
<reference evidence="4" key="1">
    <citation type="journal article" date="2019" name="Gigascience">
        <title>De novo genome assembly of the endangered Acer yangbiense, a plant species with extremely small populations endemic to Yunnan Province, China.</title>
        <authorList>
            <person name="Yang J."/>
            <person name="Wariss H.M."/>
            <person name="Tao L."/>
            <person name="Zhang R."/>
            <person name="Yun Q."/>
            <person name="Hollingsworth P."/>
            <person name="Dao Z."/>
            <person name="Luo G."/>
            <person name="Guo H."/>
            <person name="Ma Y."/>
            <person name="Sun W."/>
        </authorList>
    </citation>
    <scope>NUCLEOTIDE SEQUENCE [LARGE SCALE GENOMIC DNA]</scope>
    <source>
        <strain evidence="4">cv. Malutang</strain>
    </source>
</reference>
<keyword evidence="1" id="KW-0863">Zinc-finger</keyword>
<evidence type="ECO:0000256" key="1">
    <source>
        <dbReference type="PROSITE-ProRule" id="PRU00047"/>
    </source>
</evidence>
<keyword evidence="1" id="KW-0862">Zinc</keyword>
<keyword evidence="4" id="KW-1185">Reference proteome</keyword>
<dbReference type="GO" id="GO:0003676">
    <property type="term" value="F:nucleic acid binding"/>
    <property type="evidence" value="ECO:0007669"/>
    <property type="project" value="InterPro"/>
</dbReference>
<evidence type="ECO:0000313" key="4">
    <source>
        <dbReference type="Proteomes" id="UP000323000"/>
    </source>
</evidence>
<dbReference type="GO" id="GO:0008270">
    <property type="term" value="F:zinc ion binding"/>
    <property type="evidence" value="ECO:0007669"/>
    <property type="project" value="UniProtKB-KW"/>
</dbReference>
<dbReference type="PANTHER" id="PTHR31286">
    <property type="entry name" value="GLYCINE-RICH CELL WALL STRUCTURAL PROTEIN 1.8-LIKE"/>
    <property type="match status" value="1"/>
</dbReference>
<dbReference type="PROSITE" id="PS50158">
    <property type="entry name" value="ZF_CCHC"/>
    <property type="match status" value="1"/>
</dbReference>
<dbReference type="Proteomes" id="UP000323000">
    <property type="component" value="Chromosome 10"/>
</dbReference>
<comment type="caution">
    <text evidence="3">The sequence shown here is derived from an EMBL/GenBank/DDBJ whole genome shotgun (WGS) entry which is preliminary data.</text>
</comment>
<evidence type="ECO:0000313" key="3">
    <source>
        <dbReference type="EMBL" id="TXG53061.1"/>
    </source>
</evidence>
<dbReference type="OrthoDB" id="1165906at2759"/>
<gene>
    <name evidence="3" type="ORF">EZV62_022230</name>
</gene>
<proteinExistence type="predicted"/>
<dbReference type="AlphaFoldDB" id="A0A5C7H7Y9"/>
<accession>A0A5C7H7Y9</accession>
<dbReference type="InterPro" id="IPR001878">
    <property type="entry name" value="Znf_CCHC"/>
</dbReference>
<dbReference type="EMBL" id="VAHF01000010">
    <property type="protein sequence ID" value="TXG53061.1"/>
    <property type="molecule type" value="Genomic_DNA"/>
</dbReference>
<name>A0A5C7H7Y9_9ROSI</name>